<feature type="compositionally biased region" description="Basic residues" evidence="1">
    <location>
        <begin position="39"/>
        <end position="52"/>
    </location>
</feature>
<evidence type="ECO:0000313" key="3">
    <source>
        <dbReference type="Proteomes" id="UP000485058"/>
    </source>
</evidence>
<dbReference type="Proteomes" id="UP000485058">
    <property type="component" value="Unassembled WGS sequence"/>
</dbReference>
<name>A0A6A0AKI4_HAELA</name>
<dbReference type="EMBL" id="BLLF01008568">
    <property type="protein sequence ID" value="GFH33430.1"/>
    <property type="molecule type" value="Genomic_DNA"/>
</dbReference>
<dbReference type="AlphaFoldDB" id="A0A6A0AKI4"/>
<evidence type="ECO:0000313" key="2">
    <source>
        <dbReference type="EMBL" id="GFH33430.1"/>
    </source>
</evidence>
<accession>A0A6A0AKI4</accession>
<evidence type="ECO:0000256" key="1">
    <source>
        <dbReference type="SAM" id="MobiDB-lite"/>
    </source>
</evidence>
<feature type="non-terminal residue" evidence="2">
    <location>
        <position position="1"/>
    </location>
</feature>
<gene>
    <name evidence="2" type="ORF">HaLaN_32802</name>
</gene>
<comment type="caution">
    <text evidence="2">The sequence shown here is derived from an EMBL/GenBank/DDBJ whole genome shotgun (WGS) entry which is preliminary data.</text>
</comment>
<sequence length="95" mass="10304">ARRRPRAWVIASSLHESLGKPKLLGYPTARLKVYRSMAKKLRKGTAKQKKGPATKLKASRSSQGKQRQDRGDGGNTKRRQAQGHRPAAGQGGACG</sequence>
<reference evidence="2 3" key="1">
    <citation type="submission" date="2020-02" db="EMBL/GenBank/DDBJ databases">
        <title>Draft genome sequence of Haematococcus lacustris strain NIES-144.</title>
        <authorList>
            <person name="Morimoto D."/>
            <person name="Nakagawa S."/>
            <person name="Yoshida T."/>
            <person name="Sawayama S."/>
        </authorList>
    </citation>
    <scope>NUCLEOTIDE SEQUENCE [LARGE SCALE GENOMIC DNA]</scope>
    <source>
        <strain evidence="2 3">NIES-144</strain>
    </source>
</reference>
<protein>
    <submittedName>
        <fullName evidence="2">Uncharacterized protein</fullName>
    </submittedName>
</protein>
<organism evidence="2 3">
    <name type="scientific">Haematococcus lacustris</name>
    <name type="common">Green alga</name>
    <name type="synonym">Haematococcus pluvialis</name>
    <dbReference type="NCBI Taxonomy" id="44745"/>
    <lineage>
        <taxon>Eukaryota</taxon>
        <taxon>Viridiplantae</taxon>
        <taxon>Chlorophyta</taxon>
        <taxon>core chlorophytes</taxon>
        <taxon>Chlorophyceae</taxon>
        <taxon>CS clade</taxon>
        <taxon>Chlamydomonadales</taxon>
        <taxon>Haematococcaceae</taxon>
        <taxon>Haematococcus</taxon>
    </lineage>
</organism>
<feature type="non-terminal residue" evidence="2">
    <location>
        <position position="95"/>
    </location>
</feature>
<proteinExistence type="predicted"/>
<feature type="region of interest" description="Disordered" evidence="1">
    <location>
        <begin position="39"/>
        <end position="95"/>
    </location>
</feature>
<keyword evidence="3" id="KW-1185">Reference proteome</keyword>